<dbReference type="Pfam" id="PF00067">
    <property type="entry name" value="p450"/>
    <property type="match status" value="1"/>
</dbReference>
<keyword evidence="2" id="KW-0349">Heme</keyword>
<dbReference type="Proteomes" id="UP000638313">
    <property type="component" value="Unassembled WGS sequence"/>
</dbReference>
<evidence type="ECO:0000256" key="1">
    <source>
        <dbReference type="ARBA" id="ARBA00010617"/>
    </source>
</evidence>
<name>A0A919AWT8_9ACTN</name>
<keyword evidence="4" id="KW-0560">Oxidoreductase</keyword>
<accession>A0A919AWT8</accession>
<reference evidence="7" key="1">
    <citation type="journal article" date="2014" name="Int. J. Syst. Evol. Microbiol.">
        <title>Complete genome sequence of Corynebacterium casei LMG S-19264T (=DSM 44701T), isolated from a smear-ripened cheese.</title>
        <authorList>
            <consortium name="US DOE Joint Genome Institute (JGI-PGF)"/>
            <person name="Walter F."/>
            <person name="Albersmeier A."/>
            <person name="Kalinowski J."/>
            <person name="Ruckert C."/>
        </authorList>
    </citation>
    <scope>NUCLEOTIDE SEQUENCE</scope>
    <source>
        <strain evidence="7">JCM 4059</strain>
    </source>
</reference>
<dbReference type="EMBL" id="BNBD01000001">
    <property type="protein sequence ID" value="GHF30111.1"/>
    <property type="molecule type" value="Genomic_DNA"/>
</dbReference>
<proteinExistence type="inferred from homology"/>
<dbReference type="SUPFAM" id="SSF48264">
    <property type="entry name" value="Cytochrome P450"/>
    <property type="match status" value="1"/>
</dbReference>
<dbReference type="InterPro" id="IPR036396">
    <property type="entry name" value="Cyt_P450_sf"/>
</dbReference>
<evidence type="ECO:0000256" key="2">
    <source>
        <dbReference type="ARBA" id="ARBA00022617"/>
    </source>
</evidence>
<keyword evidence="3" id="KW-0479">Metal-binding</keyword>
<evidence type="ECO:0000313" key="7">
    <source>
        <dbReference type="EMBL" id="GHF30111.1"/>
    </source>
</evidence>
<reference evidence="7" key="2">
    <citation type="submission" date="2020-09" db="EMBL/GenBank/DDBJ databases">
        <authorList>
            <person name="Sun Q."/>
            <person name="Ohkuma M."/>
        </authorList>
    </citation>
    <scope>NUCLEOTIDE SEQUENCE</scope>
    <source>
        <strain evidence="7">JCM 4059</strain>
    </source>
</reference>
<sequence length="403" mass="44517">MLAAERTVLDWPFPRTVSGCPASVLAELREAPPCAVRLPAGAAESRRAWLVTKHADVKQALKDPRLSADELLPDAPVRIQLPPGERPSSFLRMDDPEHGRLRGMIATEFTARRVRALRPAVQRLVDDLLDDLAAHDGRRADLHDTFSRKLPTLVIARLLGVPDEDSPWFIEKTQVTIAQGDPERSYAAYTEMTAYLGELATRKLTEPQDDLMSRLAHDHMATGHIGLDELVGIARLVLVAGHETTTNQIALNILSLLKDDALRAKVLAGDGALVPQYIEESMRYWSISQDAIVRLVTEELELGGVTMRVGDAVVISIPAANHDPSVFPDPDRIDVDRDTSKHLQWGNGPHFCQGAPLARLEMDLALRGLFGRFPTLRLDTDDPNSLFRIGTVFHGVTHLPVAW</sequence>
<dbReference type="GO" id="GO:0005506">
    <property type="term" value="F:iron ion binding"/>
    <property type="evidence" value="ECO:0007669"/>
    <property type="project" value="InterPro"/>
</dbReference>
<dbReference type="InterPro" id="IPR001128">
    <property type="entry name" value="Cyt_P450"/>
</dbReference>
<gene>
    <name evidence="7" type="ORF">GCM10010218_09200</name>
</gene>
<dbReference type="RefSeq" id="WP_190128025.1">
    <property type="nucleotide sequence ID" value="NZ_BNBD01000001.1"/>
</dbReference>
<dbReference type="InterPro" id="IPR002397">
    <property type="entry name" value="Cyt_P450_B"/>
</dbReference>
<evidence type="ECO:0000313" key="8">
    <source>
        <dbReference type="Proteomes" id="UP000638313"/>
    </source>
</evidence>
<keyword evidence="6" id="KW-0503">Monooxygenase</keyword>
<protein>
    <submittedName>
        <fullName evidence="7">Cytochrome P450</fullName>
    </submittedName>
</protein>
<dbReference type="PANTHER" id="PTHR46696">
    <property type="entry name" value="P450, PUTATIVE (EUROFUNG)-RELATED"/>
    <property type="match status" value="1"/>
</dbReference>
<dbReference type="AlphaFoldDB" id="A0A919AWT8"/>
<dbReference type="FunFam" id="1.10.630.10:FF:000018">
    <property type="entry name" value="Cytochrome P450 monooxygenase"/>
    <property type="match status" value="1"/>
</dbReference>
<evidence type="ECO:0000256" key="6">
    <source>
        <dbReference type="ARBA" id="ARBA00023033"/>
    </source>
</evidence>
<evidence type="ECO:0000256" key="4">
    <source>
        <dbReference type="ARBA" id="ARBA00023002"/>
    </source>
</evidence>
<evidence type="ECO:0000256" key="3">
    <source>
        <dbReference type="ARBA" id="ARBA00022723"/>
    </source>
</evidence>
<dbReference type="PANTHER" id="PTHR46696:SF1">
    <property type="entry name" value="CYTOCHROME P450 YJIB-RELATED"/>
    <property type="match status" value="1"/>
</dbReference>
<dbReference type="GO" id="GO:0020037">
    <property type="term" value="F:heme binding"/>
    <property type="evidence" value="ECO:0007669"/>
    <property type="project" value="InterPro"/>
</dbReference>
<keyword evidence="8" id="KW-1185">Reference proteome</keyword>
<comment type="similarity">
    <text evidence="1">Belongs to the cytochrome P450 family.</text>
</comment>
<comment type="caution">
    <text evidence="7">The sequence shown here is derived from an EMBL/GenBank/DDBJ whole genome shotgun (WGS) entry which is preliminary data.</text>
</comment>
<dbReference type="CDD" id="cd11030">
    <property type="entry name" value="CYP105-like"/>
    <property type="match status" value="1"/>
</dbReference>
<dbReference type="PRINTS" id="PR00359">
    <property type="entry name" value="BP450"/>
</dbReference>
<organism evidence="7 8">
    <name type="scientific">Streptomyces mashuensis</name>
    <dbReference type="NCBI Taxonomy" id="33904"/>
    <lineage>
        <taxon>Bacteria</taxon>
        <taxon>Bacillati</taxon>
        <taxon>Actinomycetota</taxon>
        <taxon>Actinomycetes</taxon>
        <taxon>Kitasatosporales</taxon>
        <taxon>Streptomycetaceae</taxon>
        <taxon>Streptomyces</taxon>
    </lineage>
</organism>
<dbReference type="GO" id="GO:0016705">
    <property type="term" value="F:oxidoreductase activity, acting on paired donors, with incorporation or reduction of molecular oxygen"/>
    <property type="evidence" value="ECO:0007669"/>
    <property type="project" value="InterPro"/>
</dbReference>
<keyword evidence="5" id="KW-0408">Iron</keyword>
<evidence type="ECO:0000256" key="5">
    <source>
        <dbReference type="ARBA" id="ARBA00023004"/>
    </source>
</evidence>
<dbReference type="Gene3D" id="1.10.630.10">
    <property type="entry name" value="Cytochrome P450"/>
    <property type="match status" value="1"/>
</dbReference>
<dbReference type="PRINTS" id="PR00385">
    <property type="entry name" value="P450"/>
</dbReference>
<dbReference type="GO" id="GO:0004497">
    <property type="term" value="F:monooxygenase activity"/>
    <property type="evidence" value="ECO:0007669"/>
    <property type="project" value="UniProtKB-KW"/>
</dbReference>